<comment type="caution">
    <text evidence="2">The sequence shown here is derived from an EMBL/GenBank/DDBJ whole genome shotgun (WGS) entry which is preliminary data.</text>
</comment>
<keyword evidence="3" id="KW-1185">Reference proteome</keyword>
<evidence type="ECO:0000256" key="1">
    <source>
        <dbReference type="SAM" id="SignalP"/>
    </source>
</evidence>
<feature type="signal peptide" evidence="1">
    <location>
        <begin position="1"/>
        <end position="27"/>
    </location>
</feature>
<evidence type="ECO:0000313" key="2">
    <source>
        <dbReference type="EMBL" id="MDN4174345.1"/>
    </source>
</evidence>
<name>A0ABT8FIS8_9ACTN</name>
<evidence type="ECO:0000313" key="3">
    <source>
        <dbReference type="Proteomes" id="UP001168620"/>
    </source>
</evidence>
<gene>
    <name evidence="2" type="ORF">QWY28_15380</name>
</gene>
<dbReference type="RefSeq" id="WP_300953437.1">
    <property type="nucleotide sequence ID" value="NZ_JAUHJQ010000006.1"/>
</dbReference>
<accession>A0ABT8FIS8</accession>
<organism evidence="2 3">
    <name type="scientific">Nocardioides oceani</name>
    <dbReference type="NCBI Taxonomy" id="3058369"/>
    <lineage>
        <taxon>Bacteria</taxon>
        <taxon>Bacillati</taxon>
        <taxon>Actinomycetota</taxon>
        <taxon>Actinomycetes</taxon>
        <taxon>Propionibacteriales</taxon>
        <taxon>Nocardioidaceae</taxon>
        <taxon>Nocardioides</taxon>
    </lineage>
</organism>
<protein>
    <submittedName>
        <fullName evidence="2">Uncharacterized protein</fullName>
    </submittedName>
</protein>
<feature type="chain" id="PRO_5046272941" evidence="1">
    <location>
        <begin position="28"/>
        <end position="58"/>
    </location>
</feature>
<dbReference type="PROSITE" id="PS51257">
    <property type="entry name" value="PROKAR_LIPOPROTEIN"/>
    <property type="match status" value="1"/>
</dbReference>
<sequence>MTRLIDSLLTLAAGVLVGAACSAAADALDPVGADARADLTDARLAAFLDANGAVSEDS</sequence>
<dbReference type="Proteomes" id="UP001168620">
    <property type="component" value="Unassembled WGS sequence"/>
</dbReference>
<reference evidence="2" key="1">
    <citation type="submission" date="2023-06" db="EMBL/GenBank/DDBJ databases">
        <title>Draft genome sequence of Nocardioides sp. SOB77.</title>
        <authorList>
            <person name="Zhang G."/>
        </authorList>
    </citation>
    <scope>NUCLEOTIDE SEQUENCE</scope>
    <source>
        <strain evidence="2">SOB77</strain>
    </source>
</reference>
<proteinExistence type="predicted"/>
<dbReference type="EMBL" id="JAUHJQ010000006">
    <property type="protein sequence ID" value="MDN4174345.1"/>
    <property type="molecule type" value="Genomic_DNA"/>
</dbReference>
<keyword evidence="1" id="KW-0732">Signal</keyword>